<dbReference type="RefSeq" id="WP_209555517.1">
    <property type="nucleotide sequence ID" value="NZ_JAEDXU010000001.1"/>
</dbReference>
<dbReference type="Proteomes" id="UP000673375">
    <property type="component" value="Unassembled WGS sequence"/>
</dbReference>
<sequence>MRKVAAIEERNRQQVYRMLNELSVRIPSDDSDVVVFDLYIQEYERMVNRMFSANVFFKGMDHACRIYKHIVKVEYRRFCRLIIQKIEDISLRERVLLNIRKTRTRLLKVAPSISREELGFEIFYGTTGGFRKKYRTDRKVIQQMHEGLKQTSAIPLYPIYYWCMKFMRFFSYLKKHLLWELRLFVRQ</sequence>
<keyword evidence="2" id="KW-1185">Reference proteome</keyword>
<proteinExistence type="predicted"/>
<evidence type="ECO:0000313" key="1">
    <source>
        <dbReference type="EMBL" id="MBP1044711.1"/>
    </source>
</evidence>
<gene>
    <name evidence="1" type="ORF">I6N96_00350</name>
</gene>
<organism evidence="1 2">
    <name type="scientific">Enterococcus larvae</name>
    <dbReference type="NCBI Taxonomy" id="2794352"/>
    <lineage>
        <taxon>Bacteria</taxon>
        <taxon>Bacillati</taxon>
        <taxon>Bacillota</taxon>
        <taxon>Bacilli</taxon>
        <taxon>Lactobacillales</taxon>
        <taxon>Enterococcaceae</taxon>
        <taxon>Enterococcus</taxon>
    </lineage>
</organism>
<evidence type="ECO:0000313" key="2">
    <source>
        <dbReference type="Proteomes" id="UP000673375"/>
    </source>
</evidence>
<comment type="caution">
    <text evidence="1">The sequence shown here is derived from an EMBL/GenBank/DDBJ whole genome shotgun (WGS) entry which is preliminary data.</text>
</comment>
<dbReference type="EMBL" id="JAEDXU010000001">
    <property type="protein sequence ID" value="MBP1044711.1"/>
    <property type="molecule type" value="Genomic_DNA"/>
</dbReference>
<protein>
    <submittedName>
        <fullName evidence="1">Uncharacterized protein</fullName>
    </submittedName>
</protein>
<reference evidence="1 2" key="1">
    <citation type="submission" date="2020-12" db="EMBL/GenBank/DDBJ databases">
        <title>Vagococcus allomyrinae sp. nov. and Enterococcus lavae sp. nov., isolated from the larvae of Allomyrina dichotoma.</title>
        <authorList>
            <person name="Lee S.D."/>
        </authorList>
    </citation>
    <scope>NUCLEOTIDE SEQUENCE [LARGE SCALE GENOMIC DNA]</scope>
    <source>
        <strain evidence="1 2">BWM-S5</strain>
    </source>
</reference>
<name>A0ABS4CF17_9ENTE</name>
<accession>A0ABS4CF17</accession>